<evidence type="ECO:0000256" key="1">
    <source>
        <dbReference type="SAM" id="MobiDB-lite"/>
    </source>
</evidence>
<feature type="compositionally biased region" description="Polar residues" evidence="1">
    <location>
        <begin position="66"/>
        <end position="75"/>
    </location>
</feature>
<dbReference type="AlphaFoldDB" id="A0A5B7IU50"/>
<feature type="region of interest" description="Disordered" evidence="1">
    <location>
        <begin position="51"/>
        <end position="82"/>
    </location>
</feature>
<proteinExistence type="predicted"/>
<evidence type="ECO:0000313" key="2">
    <source>
        <dbReference type="EMBL" id="MPC84168.1"/>
    </source>
</evidence>
<organism evidence="2 3">
    <name type="scientific">Portunus trituberculatus</name>
    <name type="common">Swimming crab</name>
    <name type="synonym">Neptunus trituberculatus</name>
    <dbReference type="NCBI Taxonomy" id="210409"/>
    <lineage>
        <taxon>Eukaryota</taxon>
        <taxon>Metazoa</taxon>
        <taxon>Ecdysozoa</taxon>
        <taxon>Arthropoda</taxon>
        <taxon>Crustacea</taxon>
        <taxon>Multicrustacea</taxon>
        <taxon>Malacostraca</taxon>
        <taxon>Eumalacostraca</taxon>
        <taxon>Eucarida</taxon>
        <taxon>Decapoda</taxon>
        <taxon>Pleocyemata</taxon>
        <taxon>Brachyura</taxon>
        <taxon>Eubrachyura</taxon>
        <taxon>Portunoidea</taxon>
        <taxon>Portunidae</taxon>
        <taxon>Portuninae</taxon>
        <taxon>Portunus</taxon>
    </lineage>
</organism>
<dbReference type="Proteomes" id="UP000324222">
    <property type="component" value="Unassembled WGS sequence"/>
</dbReference>
<comment type="caution">
    <text evidence="2">The sequence shown here is derived from an EMBL/GenBank/DDBJ whole genome shotgun (WGS) entry which is preliminary data.</text>
</comment>
<accession>A0A5B7IU50</accession>
<keyword evidence="3" id="KW-1185">Reference proteome</keyword>
<name>A0A5B7IU50_PORTR</name>
<protein>
    <submittedName>
        <fullName evidence="2">Uncharacterized protein</fullName>
    </submittedName>
</protein>
<reference evidence="2 3" key="1">
    <citation type="submission" date="2019-05" db="EMBL/GenBank/DDBJ databases">
        <title>Another draft genome of Portunus trituberculatus and its Hox gene families provides insights of decapod evolution.</title>
        <authorList>
            <person name="Jeong J.-H."/>
            <person name="Song I."/>
            <person name="Kim S."/>
            <person name="Choi T."/>
            <person name="Kim D."/>
            <person name="Ryu S."/>
            <person name="Kim W."/>
        </authorList>
    </citation>
    <scope>NUCLEOTIDE SEQUENCE [LARGE SCALE GENOMIC DNA]</scope>
    <source>
        <tissue evidence="2">Muscle</tissue>
    </source>
</reference>
<feature type="compositionally biased region" description="Basic and acidic residues" evidence="1">
    <location>
        <begin position="53"/>
        <end position="64"/>
    </location>
</feature>
<gene>
    <name evidence="2" type="ORF">E2C01_078896</name>
</gene>
<sequence>MISVIFIITKSLDALIISLRELHLDRDVLINLSILIARGRQRTARCLVPGKSADVREGQHRDGEGTTATHASHSYPSHRRKLKQIQTVGMTVTQGTHSKQ</sequence>
<dbReference type="EMBL" id="VSRR010064622">
    <property type="protein sequence ID" value="MPC84168.1"/>
    <property type="molecule type" value="Genomic_DNA"/>
</dbReference>
<evidence type="ECO:0000313" key="3">
    <source>
        <dbReference type="Proteomes" id="UP000324222"/>
    </source>
</evidence>